<dbReference type="SUPFAM" id="SSF54791">
    <property type="entry name" value="Eukaryotic type KH-domain (KH-domain type I)"/>
    <property type="match status" value="1"/>
</dbReference>
<evidence type="ECO:0000259" key="11">
    <source>
        <dbReference type="Pfam" id="PF18311"/>
    </source>
</evidence>
<dbReference type="GO" id="GO:0010468">
    <property type="term" value="P:regulation of gene expression"/>
    <property type="evidence" value="ECO:0007669"/>
    <property type="project" value="UniProtKB-ARBA"/>
</dbReference>
<dbReference type="FunFam" id="3.30.1370.10:FF:000038">
    <property type="entry name" value="exosome complex component RRP40"/>
    <property type="match status" value="1"/>
</dbReference>
<dbReference type="CDD" id="cd22526">
    <property type="entry name" value="KH-I_Rrp40"/>
    <property type="match status" value="1"/>
</dbReference>
<name>A0A9W8EDY7_9FUNG</name>
<keyword evidence="5" id="KW-0698">rRNA processing</keyword>
<dbReference type="InterPro" id="IPR012340">
    <property type="entry name" value="NA-bd_OB-fold"/>
</dbReference>
<dbReference type="OrthoDB" id="340500at2759"/>
<feature type="domain" description="Exosome complex exonuclease Rrp40 N-terminal" evidence="11">
    <location>
        <begin position="26"/>
        <end position="64"/>
    </location>
</feature>
<dbReference type="GO" id="GO:0071035">
    <property type="term" value="P:nuclear polyadenylation-dependent rRNA catabolic process"/>
    <property type="evidence" value="ECO:0007669"/>
    <property type="project" value="TreeGrafter"/>
</dbReference>
<dbReference type="GO" id="GO:0034475">
    <property type="term" value="P:U4 snRNA 3'-end processing"/>
    <property type="evidence" value="ECO:0007669"/>
    <property type="project" value="TreeGrafter"/>
</dbReference>
<dbReference type="Pfam" id="PF15985">
    <property type="entry name" value="KH_6"/>
    <property type="match status" value="1"/>
</dbReference>
<dbReference type="Gene3D" id="2.40.50.140">
    <property type="entry name" value="Nucleic acid-binding proteins"/>
    <property type="match status" value="1"/>
</dbReference>
<dbReference type="InterPro" id="IPR036612">
    <property type="entry name" value="KH_dom_type_1_sf"/>
</dbReference>
<evidence type="ECO:0000313" key="13">
    <source>
        <dbReference type="Proteomes" id="UP001151582"/>
    </source>
</evidence>
<dbReference type="PANTHER" id="PTHR21321:SF1">
    <property type="entry name" value="EXOSOME COMPLEX COMPONENT RRP40"/>
    <property type="match status" value="1"/>
</dbReference>
<dbReference type="InterPro" id="IPR004088">
    <property type="entry name" value="KH_dom_type_1"/>
</dbReference>
<proteinExistence type="inferred from homology"/>
<dbReference type="AlphaFoldDB" id="A0A9W8EDY7"/>
<keyword evidence="6" id="KW-0271">Exosome</keyword>
<feature type="domain" description="K Homology" evidence="10">
    <location>
        <begin position="153"/>
        <end position="198"/>
    </location>
</feature>
<dbReference type="Gene3D" id="2.40.50.100">
    <property type="match status" value="1"/>
</dbReference>
<dbReference type="InterPro" id="IPR037319">
    <property type="entry name" value="Rrp40_S1"/>
</dbReference>
<dbReference type="EMBL" id="JANBQB010000184">
    <property type="protein sequence ID" value="KAJ1980114.1"/>
    <property type="molecule type" value="Genomic_DNA"/>
</dbReference>
<evidence type="ECO:0000256" key="5">
    <source>
        <dbReference type="ARBA" id="ARBA00022552"/>
    </source>
</evidence>
<dbReference type="Pfam" id="PF21262">
    <property type="entry name" value="RRP40_S1"/>
    <property type="match status" value="1"/>
</dbReference>
<evidence type="ECO:0000256" key="6">
    <source>
        <dbReference type="ARBA" id="ARBA00022835"/>
    </source>
</evidence>
<comment type="subcellular location">
    <subcellularLocation>
        <location evidence="1">Cytoplasm</location>
    </subcellularLocation>
    <subcellularLocation>
        <location evidence="2">Nucleus</location>
        <location evidence="2">Nucleolus</location>
    </subcellularLocation>
</comment>
<dbReference type="Gene3D" id="3.30.1370.10">
    <property type="entry name" value="K Homology domain, type 1"/>
    <property type="match status" value="1"/>
</dbReference>
<evidence type="ECO:0000256" key="3">
    <source>
        <dbReference type="ARBA" id="ARBA00007841"/>
    </source>
</evidence>
<dbReference type="CDD" id="cd05790">
    <property type="entry name" value="S1_Rrp40"/>
    <property type="match status" value="1"/>
</dbReference>
<evidence type="ECO:0000259" key="10">
    <source>
        <dbReference type="Pfam" id="PF15985"/>
    </source>
</evidence>
<organism evidence="12 13">
    <name type="scientific">Dimargaris verticillata</name>
    <dbReference type="NCBI Taxonomy" id="2761393"/>
    <lineage>
        <taxon>Eukaryota</taxon>
        <taxon>Fungi</taxon>
        <taxon>Fungi incertae sedis</taxon>
        <taxon>Zoopagomycota</taxon>
        <taxon>Kickxellomycotina</taxon>
        <taxon>Dimargaritomycetes</taxon>
        <taxon>Dimargaritales</taxon>
        <taxon>Dimargaritaceae</taxon>
        <taxon>Dimargaris</taxon>
    </lineage>
</organism>
<keyword evidence="13" id="KW-1185">Reference proteome</keyword>
<keyword evidence="4" id="KW-0963">Cytoplasm</keyword>
<dbReference type="InterPro" id="IPR049469">
    <property type="entry name" value="RRP40_KH-I"/>
</dbReference>
<evidence type="ECO:0000256" key="8">
    <source>
        <dbReference type="ARBA" id="ARBA00023242"/>
    </source>
</evidence>
<dbReference type="InterPro" id="IPR026699">
    <property type="entry name" value="Exosome_RNA_bind1/RRP40/RRP4"/>
</dbReference>
<gene>
    <name evidence="12" type="primary">RRP40</name>
    <name evidence="12" type="ORF">H4R34_002572</name>
</gene>
<dbReference type="GO" id="GO:0000177">
    <property type="term" value="C:cytoplasmic exosome (RNase complex)"/>
    <property type="evidence" value="ECO:0007669"/>
    <property type="project" value="TreeGrafter"/>
</dbReference>
<dbReference type="GO" id="GO:0000176">
    <property type="term" value="C:nuclear exosome (RNase complex)"/>
    <property type="evidence" value="ECO:0007669"/>
    <property type="project" value="TreeGrafter"/>
</dbReference>
<evidence type="ECO:0000256" key="1">
    <source>
        <dbReference type="ARBA" id="ARBA00004496"/>
    </source>
</evidence>
<dbReference type="PANTHER" id="PTHR21321">
    <property type="entry name" value="PNAS-3 RELATED"/>
    <property type="match status" value="1"/>
</dbReference>
<evidence type="ECO:0000313" key="12">
    <source>
        <dbReference type="EMBL" id="KAJ1980114.1"/>
    </source>
</evidence>
<evidence type="ECO:0000256" key="9">
    <source>
        <dbReference type="ARBA" id="ARBA00030615"/>
    </source>
</evidence>
<reference evidence="12" key="1">
    <citation type="submission" date="2022-07" db="EMBL/GenBank/DDBJ databases">
        <title>Phylogenomic reconstructions and comparative analyses of Kickxellomycotina fungi.</title>
        <authorList>
            <person name="Reynolds N.K."/>
            <person name="Stajich J.E."/>
            <person name="Barry K."/>
            <person name="Grigoriev I.V."/>
            <person name="Crous P."/>
            <person name="Smith M.E."/>
        </authorList>
    </citation>
    <scope>NUCLEOTIDE SEQUENCE</scope>
    <source>
        <strain evidence="12">RSA 567</strain>
    </source>
</reference>
<dbReference type="Proteomes" id="UP001151582">
    <property type="component" value="Unassembled WGS sequence"/>
</dbReference>
<dbReference type="GO" id="GO:0000467">
    <property type="term" value="P:exonucleolytic trimming to generate mature 3'-end of 5.8S rRNA from tricistronic rRNA transcript (SSU-rRNA, 5.8S rRNA, LSU-rRNA)"/>
    <property type="evidence" value="ECO:0007669"/>
    <property type="project" value="TreeGrafter"/>
</dbReference>
<evidence type="ECO:0000256" key="2">
    <source>
        <dbReference type="ARBA" id="ARBA00004604"/>
    </source>
</evidence>
<dbReference type="InterPro" id="IPR041054">
    <property type="entry name" value="Rrp40_N_euk"/>
</dbReference>
<evidence type="ECO:0000256" key="7">
    <source>
        <dbReference type="ARBA" id="ARBA00022884"/>
    </source>
</evidence>
<comment type="similarity">
    <text evidence="3">Belongs to the RRP40 family.</text>
</comment>
<dbReference type="Pfam" id="PF18311">
    <property type="entry name" value="Rrp40_N"/>
    <property type="match status" value="1"/>
</dbReference>
<dbReference type="GO" id="GO:0071034">
    <property type="term" value="P:CUT catabolic process"/>
    <property type="evidence" value="ECO:0007669"/>
    <property type="project" value="TreeGrafter"/>
</dbReference>
<evidence type="ECO:0000256" key="4">
    <source>
        <dbReference type="ARBA" id="ARBA00022490"/>
    </source>
</evidence>
<dbReference type="SUPFAM" id="SSF50249">
    <property type="entry name" value="Nucleic acid-binding proteins"/>
    <property type="match status" value="1"/>
</dbReference>
<dbReference type="SUPFAM" id="SSF110324">
    <property type="entry name" value="Ribosomal L27 protein-like"/>
    <property type="match status" value="1"/>
</dbReference>
<sequence length="234" mass="24901">MEASGKIVLPGDVLPLAADAKKTAVVRLGPGLLQTDDAIRATQTGLLLANPSNNTWWVNGSTKRYVPALGEPVIGVVVSRTAEHYRVDIGSANTALLPVLAFEGATKRNRPNLLVGAPVYARVTLANRDMEPEIECVNSSSGKADGFGELTGGLIAHCSLQQCQRLLDPDNIVLNTIGAKIPLDVAIGLNGRVWVNNEKHKNVILVANAITSSEFLSHEQCQALVQSLIAKLEL</sequence>
<dbReference type="GO" id="GO:0005730">
    <property type="term" value="C:nucleolus"/>
    <property type="evidence" value="ECO:0007669"/>
    <property type="project" value="UniProtKB-SubCell"/>
</dbReference>
<accession>A0A9W8EDY7</accession>
<keyword evidence="7" id="KW-0694">RNA-binding</keyword>
<dbReference type="GO" id="GO:0003723">
    <property type="term" value="F:RNA binding"/>
    <property type="evidence" value="ECO:0007669"/>
    <property type="project" value="UniProtKB-KW"/>
</dbReference>
<comment type="caution">
    <text evidence="12">The sequence shown here is derived from an EMBL/GenBank/DDBJ whole genome shotgun (WGS) entry which is preliminary data.</text>
</comment>
<keyword evidence="8" id="KW-0539">Nucleus</keyword>
<dbReference type="GO" id="GO:0071038">
    <property type="term" value="P:TRAMP-dependent tRNA surveillance pathway"/>
    <property type="evidence" value="ECO:0007669"/>
    <property type="project" value="TreeGrafter"/>
</dbReference>
<dbReference type="FunFam" id="2.40.50.140:FF:000112">
    <property type="entry name" value="Exosome complex component RRP40"/>
    <property type="match status" value="1"/>
</dbReference>
<dbReference type="GO" id="GO:0071051">
    <property type="term" value="P:poly(A)-dependent snoRNA 3'-end processing"/>
    <property type="evidence" value="ECO:0007669"/>
    <property type="project" value="TreeGrafter"/>
</dbReference>
<protein>
    <recommendedName>
        <fullName evidence="9">Ribosomal RNA-processing protein 40</fullName>
    </recommendedName>
</protein>